<accession>X1B555</accession>
<proteinExistence type="predicted"/>
<gene>
    <name evidence="1" type="ORF">S01H4_44303</name>
</gene>
<dbReference type="InterPro" id="IPR045864">
    <property type="entry name" value="aa-tRNA-synth_II/BPL/LPL"/>
</dbReference>
<dbReference type="Gene3D" id="3.30.930.10">
    <property type="entry name" value="Bira Bifunctional Protein, Domain 2"/>
    <property type="match status" value="1"/>
</dbReference>
<sequence>MAKKKNEAPLTGITVSKEEDFSAWYTELITKAELADIRYNIKGFVVYREWATITIRKMYKKTEDLLEKKGHP</sequence>
<comment type="caution">
    <text evidence="1">The sequence shown here is derived from an EMBL/GenBank/DDBJ whole genome shotgun (WGS) entry which is preliminary data.</text>
</comment>
<feature type="non-terminal residue" evidence="1">
    <location>
        <position position="72"/>
    </location>
</feature>
<name>X1B555_9ZZZZ</name>
<organism evidence="1">
    <name type="scientific">marine sediment metagenome</name>
    <dbReference type="NCBI Taxonomy" id="412755"/>
    <lineage>
        <taxon>unclassified sequences</taxon>
        <taxon>metagenomes</taxon>
        <taxon>ecological metagenomes</taxon>
    </lineage>
</organism>
<dbReference type="EMBL" id="BART01024550">
    <property type="protein sequence ID" value="GAG90854.1"/>
    <property type="molecule type" value="Genomic_DNA"/>
</dbReference>
<dbReference type="SUPFAM" id="SSF55681">
    <property type="entry name" value="Class II aaRS and biotin synthetases"/>
    <property type="match status" value="1"/>
</dbReference>
<protein>
    <submittedName>
        <fullName evidence="1">Uncharacterized protein</fullName>
    </submittedName>
</protein>
<evidence type="ECO:0000313" key="1">
    <source>
        <dbReference type="EMBL" id="GAG90854.1"/>
    </source>
</evidence>
<reference evidence="1" key="1">
    <citation type="journal article" date="2014" name="Front. Microbiol.">
        <title>High frequency of phylogenetically diverse reductive dehalogenase-homologous genes in deep subseafloor sedimentary metagenomes.</title>
        <authorList>
            <person name="Kawai M."/>
            <person name="Futagami T."/>
            <person name="Toyoda A."/>
            <person name="Takaki Y."/>
            <person name="Nishi S."/>
            <person name="Hori S."/>
            <person name="Arai W."/>
            <person name="Tsubouchi T."/>
            <person name="Morono Y."/>
            <person name="Uchiyama I."/>
            <person name="Ito T."/>
            <person name="Fujiyama A."/>
            <person name="Inagaki F."/>
            <person name="Takami H."/>
        </authorList>
    </citation>
    <scope>NUCLEOTIDE SEQUENCE</scope>
    <source>
        <strain evidence="1">Expedition CK06-06</strain>
    </source>
</reference>
<dbReference type="AlphaFoldDB" id="X1B555"/>